<evidence type="ECO:0000313" key="1">
    <source>
        <dbReference type="EMBL" id="MEJ2885882.1"/>
    </source>
</evidence>
<dbReference type="EMBL" id="JBBEGL010000002">
    <property type="protein sequence ID" value="MEJ2885882.1"/>
    <property type="molecule type" value="Genomic_DNA"/>
</dbReference>
<sequence length="315" mass="34964">MERLRTASWEGVISIDELVAMGVPERTAYRRTQEDGPWTLLAPATFLLSNGEPTYRQWEIAALVYAGEGAVLTGIGGARHYGIKTGDDPTTVHVLIDEPRRMLSTPKIIIERTRRLPKPTTRNGLAVAPLVRCLSDGTRRIKNLTVIAAVLSEAVRRRMVLIAALRFELETGSRKGTAAPRRVLQAVEDGVWSAAEYEAREFWRSRPDLPEIEWNVRIYDEHGRFLAIADGLVRDLGFVWQIDSVEYHFATPEQVEETLAYQRRLRAVGLHVLSTRPAQVSGDPDGLHIDVLDALAAAALLPAPRVSYGSPTATV</sequence>
<keyword evidence="2" id="KW-1185">Reference proteome</keyword>
<organism evidence="1 2">
    <name type="scientific">Actinomycetospora aeridis</name>
    <dbReference type="NCBI Taxonomy" id="3129231"/>
    <lineage>
        <taxon>Bacteria</taxon>
        <taxon>Bacillati</taxon>
        <taxon>Actinomycetota</taxon>
        <taxon>Actinomycetes</taxon>
        <taxon>Pseudonocardiales</taxon>
        <taxon>Pseudonocardiaceae</taxon>
        <taxon>Actinomycetospora</taxon>
    </lineage>
</organism>
<evidence type="ECO:0000313" key="2">
    <source>
        <dbReference type="Proteomes" id="UP001370100"/>
    </source>
</evidence>
<protein>
    <recommendedName>
        <fullName evidence="3">AbiEi antitoxin C-terminal domain-containing protein</fullName>
    </recommendedName>
</protein>
<reference evidence="1 2" key="1">
    <citation type="submission" date="2024-03" db="EMBL/GenBank/DDBJ databases">
        <title>Actinomycetospora sp. OC33-EN06, a novel actinomycete isolated from wild orchid (Aerides multiflora).</title>
        <authorList>
            <person name="Suriyachadkun C."/>
        </authorList>
    </citation>
    <scope>NUCLEOTIDE SEQUENCE [LARGE SCALE GENOMIC DNA]</scope>
    <source>
        <strain evidence="1 2">OC33-EN06</strain>
    </source>
</reference>
<dbReference type="RefSeq" id="WP_337712381.1">
    <property type="nucleotide sequence ID" value="NZ_JBBEGL010000002.1"/>
</dbReference>
<comment type="caution">
    <text evidence="1">The sequence shown here is derived from an EMBL/GenBank/DDBJ whole genome shotgun (WGS) entry which is preliminary data.</text>
</comment>
<accession>A0ABU8N0J1</accession>
<evidence type="ECO:0008006" key="3">
    <source>
        <dbReference type="Google" id="ProtNLM"/>
    </source>
</evidence>
<name>A0ABU8N0J1_9PSEU</name>
<proteinExistence type="predicted"/>
<gene>
    <name evidence="1" type="ORF">WCD41_05430</name>
</gene>
<dbReference type="Proteomes" id="UP001370100">
    <property type="component" value="Unassembled WGS sequence"/>
</dbReference>